<evidence type="ECO:0000313" key="1">
    <source>
        <dbReference type="EMBL" id="SEH07840.1"/>
    </source>
</evidence>
<dbReference type="EMBL" id="FMSV02000541">
    <property type="protein sequence ID" value="SEH07840.1"/>
    <property type="molecule type" value="Genomic_DNA"/>
</dbReference>
<evidence type="ECO:0000313" key="2">
    <source>
        <dbReference type="Proteomes" id="UP000236724"/>
    </source>
</evidence>
<keyword evidence="2" id="KW-1185">Reference proteome</keyword>
<organism evidence="1 2">
    <name type="scientific">Candidatus Venteria ishoeyi</name>
    <dbReference type="NCBI Taxonomy" id="1899563"/>
    <lineage>
        <taxon>Bacteria</taxon>
        <taxon>Pseudomonadati</taxon>
        <taxon>Pseudomonadota</taxon>
        <taxon>Gammaproteobacteria</taxon>
        <taxon>Thiotrichales</taxon>
        <taxon>Thiotrichaceae</taxon>
        <taxon>Venteria</taxon>
    </lineage>
</organism>
<dbReference type="OrthoDB" id="5959530at2"/>
<gene>
    <name evidence="1" type="ORF">MBHS_03727</name>
</gene>
<dbReference type="AlphaFoldDB" id="A0A1H6FCM9"/>
<dbReference type="Proteomes" id="UP000236724">
    <property type="component" value="Unassembled WGS sequence"/>
</dbReference>
<dbReference type="RefSeq" id="WP_103921456.1">
    <property type="nucleotide sequence ID" value="NZ_FMSV02000541.1"/>
</dbReference>
<dbReference type="Pfam" id="PF11743">
    <property type="entry name" value="DUF3301"/>
    <property type="match status" value="1"/>
</dbReference>
<accession>A0A1H6FCM9</accession>
<reference evidence="1 2" key="1">
    <citation type="submission" date="2016-10" db="EMBL/GenBank/DDBJ databases">
        <authorList>
            <person name="de Groot N.N."/>
        </authorList>
    </citation>
    <scope>NUCLEOTIDE SEQUENCE [LARGE SCALE GENOMIC DNA]</scope>
    <source>
        <strain evidence="1">MBHS1</strain>
    </source>
</reference>
<sequence length="117" mass="13834">MSSLFSIVLLAGLAWFWLDTLRVREIAKGLCQQLCRHHGLQWLDSSIAFKRLRVVRNFPSSKQTNASHWQWQLQRTYIFEFSADQEDRQQGTVMMNGMNPVFINIPGYYERVIERPE</sequence>
<protein>
    <recommendedName>
        <fullName evidence="3">DUF3301 domain-containing protein</fullName>
    </recommendedName>
</protein>
<evidence type="ECO:0008006" key="3">
    <source>
        <dbReference type="Google" id="ProtNLM"/>
    </source>
</evidence>
<proteinExistence type="predicted"/>
<name>A0A1H6FCM9_9GAMM</name>
<dbReference type="InterPro" id="IPR021732">
    <property type="entry name" value="DUF3301"/>
</dbReference>